<accession>A0AC59ZSG0</accession>
<name>A0AC59ZSG0_RANTA</name>
<gene>
    <name evidence="1" type="ORF">MRATA1EN22A_LOCUS21902</name>
</gene>
<sequence length="167" mass="17545">MTHFLSFFLSFASLGLRTPARVARSTLPALQPLGRLRPSDRPGGGPEGRGPGRKPAACAEEAPRLAEYERPRGLAPGVPASRAPGRCPGWKADPHNPPEPHPPGCPEPSRGGEKGSLGETVLEQGVGPACLRLGSQLPGTFWAECEQRAVGSDLVLDQTRLCAASDL</sequence>
<reference evidence="1" key="1">
    <citation type="submission" date="2023-05" db="EMBL/GenBank/DDBJ databases">
        <authorList>
            <consortium name="ELIXIR-Norway"/>
        </authorList>
    </citation>
    <scope>NUCLEOTIDE SEQUENCE</scope>
</reference>
<evidence type="ECO:0000313" key="1">
    <source>
        <dbReference type="EMBL" id="CAN0494700.1"/>
    </source>
</evidence>
<proteinExistence type="predicted"/>
<dbReference type="EMBL" id="OX596117">
    <property type="protein sequence ID" value="CAN0494700.1"/>
    <property type="molecule type" value="Genomic_DNA"/>
</dbReference>
<evidence type="ECO:0000313" key="2">
    <source>
        <dbReference type="Proteomes" id="UP001162501"/>
    </source>
</evidence>
<protein>
    <submittedName>
        <fullName evidence="1">Uncharacterized protein</fullName>
    </submittedName>
</protein>
<organism evidence="1 2">
    <name type="scientific">Rangifer tarandus platyrhynchus</name>
    <name type="common">Svalbard reindeer</name>
    <dbReference type="NCBI Taxonomy" id="3082113"/>
    <lineage>
        <taxon>Eukaryota</taxon>
        <taxon>Metazoa</taxon>
        <taxon>Chordata</taxon>
        <taxon>Craniata</taxon>
        <taxon>Vertebrata</taxon>
        <taxon>Euteleostomi</taxon>
        <taxon>Mammalia</taxon>
        <taxon>Eutheria</taxon>
        <taxon>Laurasiatheria</taxon>
        <taxon>Artiodactyla</taxon>
        <taxon>Ruminantia</taxon>
        <taxon>Pecora</taxon>
        <taxon>Cervidae</taxon>
        <taxon>Odocoileinae</taxon>
        <taxon>Rangifer</taxon>
    </lineage>
</organism>
<dbReference type="Proteomes" id="UP001162501">
    <property type="component" value="Chromosome 33"/>
</dbReference>
<reference evidence="1" key="2">
    <citation type="submission" date="2025-03" db="EMBL/GenBank/DDBJ databases">
        <authorList>
            <consortium name="ELIXIR-Norway"/>
            <consortium name="Elixir Norway"/>
        </authorList>
    </citation>
    <scope>NUCLEOTIDE SEQUENCE</scope>
</reference>